<keyword evidence="2" id="KW-1185">Reference proteome</keyword>
<sequence>STTHKQPQPSSNPPSSNHQYQVSSIIELIEPIHPNVVAQKNVVETIKQEQLKKLKRHTSNQQKSQEKKLRVLNEESIVVRYDSPGEADVQRRRKIIKVRTVQYLRDTLEDNYNIYISRTSMKNYILSHSNCSLTSRTYYHPTFVEIASISRDKKKNYVDEYYCLVSVRNAKQCALTFADFAVVLSQDDKAKVLVGIPAVEKHFQTMQSINKLVSVSDHDFPISISQKLIPSVYLMINPKESNESLQYRQLAIFIRAQ</sequence>
<reference evidence="1" key="1">
    <citation type="submission" date="2021-06" db="EMBL/GenBank/DDBJ databases">
        <authorList>
            <person name="Kallberg Y."/>
            <person name="Tangrot J."/>
            <person name="Rosling A."/>
        </authorList>
    </citation>
    <scope>NUCLEOTIDE SEQUENCE</scope>
    <source>
        <strain evidence="1">AU212A</strain>
    </source>
</reference>
<evidence type="ECO:0000313" key="2">
    <source>
        <dbReference type="Proteomes" id="UP000789860"/>
    </source>
</evidence>
<evidence type="ECO:0000313" key="1">
    <source>
        <dbReference type="EMBL" id="CAG8469355.1"/>
    </source>
</evidence>
<proteinExistence type="predicted"/>
<name>A0ACA9KEQ2_9GLOM</name>
<comment type="caution">
    <text evidence="1">The sequence shown here is derived from an EMBL/GenBank/DDBJ whole genome shotgun (WGS) entry which is preliminary data.</text>
</comment>
<gene>
    <name evidence="1" type="ORF">SCALOS_LOCUS1959</name>
</gene>
<accession>A0ACA9KEQ2</accession>
<organism evidence="1 2">
    <name type="scientific">Scutellospora calospora</name>
    <dbReference type="NCBI Taxonomy" id="85575"/>
    <lineage>
        <taxon>Eukaryota</taxon>
        <taxon>Fungi</taxon>
        <taxon>Fungi incertae sedis</taxon>
        <taxon>Mucoromycota</taxon>
        <taxon>Glomeromycotina</taxon>
        <taxon>Glomeromycetes</taxon>
        <taxon>Diversisporales</taxon>
        <taxon>Gigasporaceae</taxon>
        <taxon>Scutellospora</taxon>
    </lineage>
</organism>
<dbReference type="EMBL" id="CAJVPM010001569">
    <property type="protein sequence ID" value="CAG8469355.1"/>
    <property type="molecule type" value="Genomic_DNA"/>
</dbReference>
<feature type="non-terminal residue" evidence="1">
    <location>
        <position position="1"/>
    </location>
</feature>
<dbReference type="Proteomes" id="UP000789860">
    <property type="component" value="Unassembled WGS sequence"/>
</dbReference>
<protein>
    <submittedName>
        <fullName evidence="1">1754_t:CDS:1</fullName>
    </submittedName>
</protein>